<protein>
    <submittedName>
        <fullName evidence="1">Uncharacterized protein</fullName>
    </submittedName>
</protein>
<evidence type="ECO:0000313" key="2">
    <source>
        <dbReference type="Proteomes" id="UP001497744"/>
    </source>
</evidence>
<dbReference type="EMBL" id="BPLF01000001">
    <property type="protein sequence ID" value="GIX60613.1"/>
    <property type="molecule type" value="Genomic_DNA"/>
</dbReference>
<accession>A0AAV4LL03</accession>
<organism evidence="1 2">
    <name type="scientific">Babesia caballi</name>
    <dbReference type="NCBI Taxonomy" id="5871"/>
    <lineage>
        <taxon>Eukaryota</taxon>
        <taxon>Sar</taxon>
        <taxon>Alveolata</taxon>
        <taxon>Apicomplexa</taxon>
        <taxon>Aconoidasida</taxon>
        <taxon>Piroplasmida</taxon>
        <taxon>Babesiidae</taxon>
        <taxon>Babesia</taxon>
    </lineage>
</organism>
<keyword evidence="2" id="KW-1185">Reference proteome</keyword>
<dbReference type="GeneID" id="94192096"/>
<dbReference type="Proteomes" id="UP001497744">
    <property type="component" value="Unassembled WGS sequence"/>
</dbReference>
<reference evidence="1 2" key="1">
    <citation type="submission" date="2021-06" db="EMBL/GenBank/DDBJ databases">
        <title>Genome sequence of Babesia caballi.</title>
        <authorList>
            <person name="Yamagishi J."/>
            <person name="Kidaka T."/>
            <person name="Ochi A."/>
        </authorList>
    </citation>
    <scope>NUCLEOTIDE SEQUENCE [LARGE SCALE GENOMIC DNA]</scope>
    <source>
        <strain evidence="1">USDA-D6B2</strain>
    </source>
</reference>
<evidence type="ECO:0000313" key="1">
    <source>
        <dbReference type="EMBL" id="GIX60613.1"/>
    </source>
</evidence>
<sequence length="254" mass="28543">MRSAAPPSAEATVDPSSLLCFDVPEVEPAVARAVLKENIQNCDRVARALFRVSGGNLKLLARLVRSYRELEASLDLPAVHQILAGSVSPVDDEYFPLKGTLEEQAQYLQEERCKMFVRNVHNTALECEVGQFENLMNRFLSLPSMESIRHRLKNRVHFWVAVSETVRYLLGKPLLQLRPDAAIENKVVLSLLACGLLHLNAQSRTLEFKDSLTRFLLEAFIDKEYGGCASSVELYSSQSRCLGWSNWSTRPTTC</sequence>
<proteinExistence type="predicted"/>
<gene>
    <name evidence="1" type="ORF">BcabD6B2_00480</name>
</gene>
<dbReference type="RefSeq" id="XP_067712684.1">
    <property type="nucleotide sequence ID" value="XM_067856583.1"/>
</dbReference>
<dbReference type="AlphaFoldDB" id="A0AAV4LL03"/>
<name>A0AAV4LL03_BABCB</name>
<comment type="caution">
    <text evidence="1">The sequence shown here is derived from an EMBL/GenBank/DDBJ whole genome shotgun (WGS) entry which is preliminary data.</text>
</comment>